<dbReference type="EMBL" id="JASPKZ010003022">
    <property type="protein sequence ID" value="KAJ9594542.1"/>
    <property type="molecule type" value="Genomic_DNA"/>
</dbReference>
<keyword evidence="2" id="KW-1185">Reference proteome</keyword>
<reference evidence="1" key="1">
    <citation type="journal article" date="2023" name="IScience">
        <title>Live-bearing cockroach genome reveals convergent evolutionary mechanisms linked to viviparity in insects and beyond.</title>
        <authorList>
            <person name="Fouks B."/>
            <person name="Harrison M.C."/>
            <person name="Mikhailova A.A."/>
            <person name="Marchal E."/>
            <person name="English S."/>
            <person name="Carruthers M."/>
            <person name="Jennings E.C."/>
            <person name="Chiamaka E.L."/>
            <person name="Frigard R.A."/>
            <person name="Pippel M."/>
            <person name="Attardo G.M."/>
            <person name="Benoit J.B."/>
            <person name="Bornberg-Bauer E."/>
            <person name="Tobe S.S."/>
        </authorList>
    </citation>
    <scope>NUCLEOTIDE SEQUENCE</scope>
    <source>
        <strain evidence="1">Stay&amp;Tobe</strain>
    </source>
</reference>
<organism evidence="1 2">
    <name type="scientific">Diploptera punctata</name>
    <name type="common">Pacific beetle cockroach</name>
    <dbReference type="NCBI Taxonomy" id="6984"/>
    <lineage>
        <taxon>Eukaryota</taxon>
        <taxon>Metazoa</taxon>
        <taxon>Ecdysozoa</taxon>
        <taxon>Arthropoda</taxon>
        <taxon>Hexapoda</taxon>
        <taxon>Insecta</taxon>
        <taxon>Pterygota</taxon>
        <taxon>Neoptera</taxon>
        <taxon>Polyneoptera</taxon>
        <taxon>Dictyoptera</taxon>
        <taxon>Blattodea</taxon>
        <taxon>Blaberoidea</taxon>
        <taxon>Blaberidae</taxon>
        <taxon>Diplopterinae</taxon>
        <taxon>Diploptera</taxon>
    </lineage>
</organism>
<evidence type="ECO:0000313" key="1">
    <source>
        <dbReference type="EMBL" id="KAJ9594542.1"/>
    </source>
</evidence>
<proteinExistence type="predicted"/>
<dbReference type="AlphaFoldDB" id="A0AAD8AA43"/>
<comment type="caution">
    <text evidence="1">The sequence shown here is derived from an EMBL/GenBank/DDBJ whole genome shotgun (WGS) entry which is preliminary data.</text>
</comment>
<reference evidence="1" key="2">
    <citation type="submission" date="2023-05" db="EMBL/GenBank/DDBJ databases">
        <authorList>
            <person name="Fouks B."/>
        </authorList>
    </citation>
    <scope>NUCLEOTIDE SEQUENCE</scope>
    <source>
        <strain evidence="1">Stay&amp;Tobe</strain>
        <tissue evidence="1">Testes</tissue>
    </source>
</reference>
<sequence length="83" mass="9874">RRERPSFNSKLAMYHLKLYLLTQNIFREEIKMGVQKRIQKVLQSLLCDLVDLVWVRAISFGLRKAYDEILSTSQSKLSLLRFE</sequence>
<protein>
    <submittedName>
        <fullName evidence="1">Uncharacterized protein</fullName>
    </submittedName>
</protein>
<name>A0AAD8AA43_DIPPU</name>
<evidence type="ECO:0000313" key="2">
    <source>
        <dbReference type="Proteomes" id="UP001233999"/>
    </source>
</evidence>
<feature type="non-terminal residue" evidence="1">
    <location>
        <position position="1"/>
    </location>
</feature>
<gene>
    <name evidence="1" type="ORF">L9F63_027475</name>
</gene>
<accession>A0AAD8AA43</accession>
<dbReference type="Proteomes" id="UP001233999">
    <property type="component" value="Unassembled WGS sequence"/>
</dbReference>
<feature type="non-terminal residue" evidence="1">
    <location>
        <position position="83"/>
    </location>
</feature>